<dbReference type="SMART" id="SM00563">
    <property type="entry name" value="PlsC"/>
    <property type="match status" value="1"/>
</dbReference>
<dbReference type="PANTHER" id="PTHR10434">
    <property type="entry name" value="1-ACYL-SN-GLYCEROL-3-PHOSPHATE ACYLTRANSFERASE"/>
    <property type="match status" value="1"/>
</dbReference>
<dbReference type="RefSeq" id="WP_188912252.1">
    <property type="nucleotide sequence ID" value="NZ_BMMF01000005.1"/>
</dbReference>
<dbReference type="SUPFAM" id="SSF69593">
    <property type="entry name" value="Glycerol-3-phosphate (1)-acyltransferase"/>
    <property type="match status" value="1"/>
</dbReference>
<comment type="caution">
    <text evidence="8">The sequence shown here is derived from an EMBL/GenBank/DDBJ whole genome shotgun (WGS) entry which is preliminary data.</text>
</comment>
<keyword evidence="9" id="KW-1185">Reference proteome</keyword>
<dbReference type="Proteomes" id="UP000600449">
    <property type="component" value="Unassembled WGS sequence"/>
</dbReference>
<keyword evidence="2" id="KW-0444">Lipid biosynthesis</keyword>
<dbReference type="Pfam" id="PF01553">
    <property type="entry name" value="Acyltransferase"/>
    <property type="match status" value="1"/>
</dbReference>
<evidence type="ECO:0000256" key="5">
    <source>
        <dbReference type="ARBA" id="ARBA00023315"/>
    </source>
</evidence>
<proteinExistence type="predicted"/>
<protein>
    <submittedName>
        <fullName evidence="8">1-acyl-sn-glycerol-3-phosphate acyltransferase</fullName>
    </submittedName>
</protein>
<keyword evidence="4" id="KW-0443">Lipid metabolism</keyword>
<evidence type="ECO:0000256" key="6">
    <source>
        <dbReference type="SAM" id="MobiDB-lite"/>
    </source>
</evidence>
<evidence type="ECO:0000256" key="4">
    <source>
        <dbReference type="ARBA" id="ARBA00023098"/>
    </source>
</evidence>
<feature type="compositionally biased region" description="Basic and acidic residues" evidence="6">
    <location>
        <begin position="239"/>
        <end position="252"/>
    </location>
</feature>
<sequence length="271" mass="29765">MASLMKALRLLVLVCALVILIGPQALGVRFHWRIARTIPILFHRTALWALGVRVTQFGHRPKATPTLVLSNHVSWLDIVVLGSLSPLSFVAKSEIAGWPLFGTLARLQRSIFIERERKASTAEVNATIARRLARGELIVLFAEGTTGDGARILPFRTSLVGAARLALADHALDEIVLQPLSLVYARRDGLPLDRRERPEIAWYGDMDLVPHLKGVLAGGPIDVEIRWGAPIPFDAKTDRKRAAARAEDEVRRGLNAGLGRRGEPPAPHPAR</sequence>
<reference evidence="8 9" key="1">
    <citation type="journal article" date="2014" name="Int. J. Syst. Evol. Microbiol.">
        <title>Complete genome sequence of Corynebacterium casei LMG S-19264T (=DSM 44701T), isolated from a smear-ripened cheese.</title>
        <authorList>
            <consortium name="US DOE Joint Genome Institute (JGI-PGF)"/>
            <person name="Walter F."/>
            <person name="Albersmeier A."/>
            <person name="Kalinowski J."/>
            <person name="Ruckert C."/>
        </authorList>
    </citation>
    <scope>NUCLEOTIDE SEQUENCE [LARGE SCALE GENOMIC DNA]</scope>
    <source>
        <strain evidence="8 9">CGMCC 1.9161</strain>
    </source>
</reference>
<evidence type="ECO:0000313" key="8">
    <source>
        <dbReference type="EMBL" id="GGK33057.1"/>
    </source>
</evidence>
<keyword evidence="5 8" id="KW-0012">Acyltransferase</keyword>
<dbReference type="GO" id="GO:0003841">
    <property type="term" value="F:1-acylglycerol-3-phosphate O-acyltransferase activity"/>
    <property type="evidence" value="ECO:0007669"/>
    <property type="project" value="TreeGrafter"/>
</dbReference>
<evidence type="ECO:0000256" key="2">
    <source>
        <dbReference type="ARBA" id="ARBA00022516"/>
    </source>
</evidence>
<organism evidence="8 9">
    <name type="scientific">Salinarimonas ramus</name>
    <dbReference type="NCBI Taxonomy" id="690164"/>
    <lineage>
        <taxon>Bacteria</taxon>
        <taxon>Pseudomonadati</taxon>
        <taxon>Pseudomonadota</taxon>
        <taxon>Alphaproteobacteria</taxon>
        <taxon>Hyphomicrobiales</taxon>
        <taxon>Salinarimonadaceae</taxon>
        <taxon>Salinarimonas</taxon>
    </lineage>
</organism>
<dbReference type="CDD" id="cd07989">
    <property type="entry name" value="LPLAT_AGPAT-like"/>
    <property type="match status" value="1"/>
</dbReference>
<evidence type="ECO:0000259" key="7">
    <source>
        <dbReference type="SMART" id="SM00563"/>
    </source>
</evidence>
<evidence type="ECO:0000313" key="9">
    <source>
        <dbReference type="Proteomes" id="UP000600449"/>
    </source>
</evidence>
<feature type="domain" description="Phospholipid/glycerol acyltransferase" evidence="7">
    <location>
        <begin position="66"/>
        <end position="185"/>
    </location>
</feature>
<name>A0A917Q771_9HYPH</name>
<accession>A0A917Q771</accession>
<feature type="region of interest" description="Disordered" evidence="6">
    <location>
        <begin position="239"/>
        <end position="271"/>
    </location>
</feature>
<dbReference type="EMBL" id="BMMF01000005">
    <property type="protein sequence ID" value="GGK33057.1"/>
    <property type="molecule type" value="Genomic_DNA"/>
</dbReference>
<keyword evidence="3" id="KW-0808">Transferase</keyword>
<comment type="pathway">
    <text evidence="1">Lipid metabolism.</text>
</comment>
<dbReference type="InterPro" id="IPR002123">
    <property type="entry name" value="Plipid/glycerol_acylTrfase"/>
</dbReference>
<gene>
    <name evidence="8" type="ORF">GCM10011322_19740</name>
</gene>
<dbReference type="AlphaFoldDB" id="A0A917Q771"/>
<evidence type="ECO:0000256" key="1">
    <source>
        <dbReference type="ARBA" id="ARBA00005189"/>
    </source>
</evidence>
<dbReference type="PANTHER" id="PTHR10434:SF64">
    <property type="entry name" value="1-ACYL-SN-GLYCEROL-3-PHOSPHATE ACYLTRANSFERASE-RELATED"/>
    <property type="match status" value="1"/>
</dbReference>
<evidence type="ECO:0000256" key="3">
    <source>
        <dbReference type="ARBA" id="ARBA00022679"/>
    </source>
</evidence>
<dbReference type="GO" id="GO:0006654">
    <property type="term" value="P:phosphatidic acid biosynthetic process"/>
    <property type="evidence" value="ECO:0007669"/>
    <property type="project" value="TreeGrafter"/>
</dbReference>